<keyword evidence="4" id="KW-1185">Reference proteome</keyword>
<dbReference type="Proteomes" id="UP000091857">
    <property type="component" value="Chromosome 8"/>
</dbReference>
<organism evidence="3 4">
    <name type="scientific">Manihot esculenta</name>
    <name type="common">Cassava</name>
    <name type="synonym">Jatropha manihot</name>
    <dbReference type="NCBI Taxonomy" id="3983"/>
    <lineage>
        <taxon>Eukaryota</taxon>
        <taxon>Viridiplantae</taxon>
        <taxon>Streptophyta</taxon>
        <taxon>Embryophyta</taxon>
        <taxon>Tracheophyta</taxon>
        <taxon>Spermatophyta</taxon>
        <taxon>Magnoliopsida</taxon>
        <taxon>eudicotyledons</taxon>
        <taxon>Gunneridae</taxon>
        <taxon>Pentapetalae</taxon>
        <taxon>rosids</taxon>
        <taxon>fabids</taxon>
        <taxon>Malpighiales</taxon>
        <taxon>Euphorbiaceae</taxon>
        <taxon>Crotonoideae</taxon>
        <taxon>Manihoteae</taxon>
        <taxon>Manihot</taxon>
    </lineage>
</organism>
<gene>
    <name evidence="3" type="ORF">MANES_08G044900v8</name>
</gene>
<dbReference type="OrthoDB" id="758082at2759"/>
<dbReference type="Gramene" id="Manes.08G044900.1.v8.1">
    <property type="protein sequence ID" value="Manes.08G044900.1.v8.1.CDS"/>
    <property type="gene ID" value="Manes.08G044900.v8.1"/>
</dbReference>
<dbReference type="EMBL" id="CM004394">
    <property type="protein sequence ID" value="OAY43129.1"/>
    <property type="molecule type" value="Genomic_DNA"/>
</dbReference>
<dbReference type="STRING" id="3983.A0A2C9VDD4"/>
<feature type="compositionally biased region" description="Low complexity" evidence="2">
    <location>
        <begin position="105"/>
        <end position="114"/>
    </location>
</feature>
<feature type="compositionally biased region" description="Low complexity" evidence="2">
    <location>
        <begin position="8"/>
        <end position="17"/>
    </location>
</feature>
<comment type="caution">
    <text evidence="3">The sequence shown here is derived from an EMBL/GenBank/DDBJ whole genome shotgun (WGS) entry which is preliminary data.</text>
</comment>
<feature type="compositionally biased region" description="Low complexity" evidence="2">
    <location>
        <begin position="65"/>
        <end position="84"/>
    </location>
</feature>
<evidence type="ECO:0000256" key="2">
    <source>
        <dbReference type="SAM" id="MobiDB-lite"/>
    </source>
</evidence>
<name>A0A2C9VDD4_MANES</name>
<dbReference type="GO" id="GO:0009793">
    <property type="term" value="P:embryo development ending in seed dormancy"/>
    <property type="evidence" value="ECO:0007669"/>
    <property type="project" value="InterPro"/>
</dbReference>
<dbReference type="PANTHER" id="PTHR33493">
    <property type="entry name" value="LATE EMBRYOGENESIS ABUNDANT PROTEIN 6-RELATED"/>
    <property type="match status" value="1"/>
</dbReference>
<proteinExistence type="inferred from homology"/>
<evidence type="ECO:0000256" key="1">
    <source>
        <dbReference type="ARBA" id="ARBA00010975"/>
    </source>
</evidence>
<evidence type="ECO:0000313" key="3">
    <source>
        <dbReference type="EMBL" id="OAY43129.1"/>
    </source>
</evidence>
<evidence type="ECO:0000313" key="4">
    <source>
        <dbReference type="Proteomes" id="UP000091857"/>
    </source>
</evidence>
<sequence length="157" mass="16303">MQSMKETAANAAASAKAGMEKTKATVQEKVDKISAHDPMQKEMATQKKEERKAEAEWNKLEAHEQNAAARQAAKVGGHASYTTGETGGGAYGTEPLAHPHSASATGTPGYPTGTQQMSAVPGHGTGQPYGGQVDPTGVRRTHPTGLPGDTTGHNTRV</sequence>
<dbReference type="InterPro" id="IPR005513">
    <property type="entry name" value="LEA_1"/>
</dbReference>
<feature type="compositionally biased region" description="Basic and acidic residues" evidence="2">
    <location>
        <begin position="18"/>
        <end position="64"/>
    </location>
</feature>
<dbReference type="PANTHER" id="PTHR33493:SF2">
    <property type="entry name" value="LATE EMBRYOGENESIS ABUNDANT PROTEIN 46"/>
    <property type="match status" value="1"/>
</dbReference>
<dbReference type="Pfam" id="PF03760">
    <property type="entry name" value="LEA_1"/>
    <property type="match status" value="1"/>
</dbReference>
<dbReference type="AlphaFoldDB" id="A0A2C9VDD4"/>
<accession>A0A2C9VDD4</accession>
<protein>
    <submittedName>
        <fullName evidence="3">Uncharacterized protein</fullName>
    </submittedName>
</protein>
<comment type="similarity">
    <text evidence="1">Belongs to the LEA type 1 family.</text>
</comment>
<feature type="region of interest" description="Disordered" evidence="2">
    <location>
        <begin position="1"/>
        <end position="157"/>
    </location>
</feature>
<reference evidence="4" key="1">
    <citation type="journal article" date="2016" name="Nat. Biotechnol.">
        <title>Sequencing wild and cultivated cassava and related species reveals extensive interspecific hybridization and genetic diversity.</title>
        <authorList>
            <person name="Bredeson J.V."/>
            <person name="Lyons J.B."/>
            <person name="Prochnik S.E."/>
            <person name="Wu G.A."/>
            <person name="Ha C.M."/>
            <person name="Edsinger-Gonzales E."/>
            <person name="Grimwood J."/>
            <person name="Schmutz J."/>
            <person name="Rabbi I.Y."/>
            <person name="Egesi C."/>
            <person name="Nauluvula P."/>
            <person name="Lebot V."/>
            <person name="Ndunguru J."/>
            <person name="Mkamilo G."/>
            <person name="Bart R.S."/>
            <person name="Setter T.L."/>
            <person name="Gleadow R.M."/>
            <person name="Kulakow P."/>
            <person name="Ferguson M.E."/>
            <person name="Rounsley S."/>
            <person name="Rokhsar D.S."/>
        </authorList>
    </citation>
    <scope>NUCLEOTIDE SEQUENCE [LARGE SCALE GENOMIC DNA]</scope>
    <source>
        <strain evidence="4">cv. AM560-2</strain>
    </source>
</reference>